<evidence type="ECO:0000256" key="5">
    <source>
        <dbReference type="SAM" id="Phobius"/>
    </source>
</evidence>
<keyword evidence="4 5" id="KW-0472">Membrane</keyword>
<name>A0A9D2UHA6_9BACT</name>
<dbReference type="Gene3D" id="1.20.1540.10">
    <property type="entry name" value="Rhomboid-like"/>
    <property type="match status" value="1"/>
</dbReference>
<protein>
    <submittedName>
        <fullName evidence="7">Rhomboid family intramembrane serine protease</fullName>
    </submittedName>
</protein>
<dbReference type="EMBL" id="DWUP01000034">
    <property type="protein sequence ID" value="HJD52442.1"/>
    <property type="molecule type" value="Genomic_DNA"/>
</dbReference>
<gene>
    <name evidence="7" type="ORF">IAA93_01760</name>
</gene>
<dbReference type="Pfam" id="PF01694">
    <property type="entry name" value="Rhomboid"/>
    <property type="match status" value="1"/>
</dbReference>
<sequence>MNRIPIVTKSILMINVLLFFGTIVAERYDLDLGMYLNLHFFLADNFNLAQLFTYMFMHANFAHIFFNMFAVWMFGSVLERFMGPNRFLLFYIVCGVGAGLVQEVAQLVTYYSMGLNMYDGVNPGFGMPPIPMGEYLNYWQTAGASGAVFGILLGFGMRFPNDRIFIFPIPFPVKAKWFVIGYAAVELLLGVSNNVHDNVAHFAHLGGMLFGLLLILYWKYKREW</sequence>
<evidence type="ECO:0000259" key="6">
    <source>
        <dbReference type="Pfam" id="PF01694"/>
    </source>
</evidence>
<feature type="domain" description="Peptidase S54 rhomboid" evidence="6">
    <location>
        <begin position="48"/>
        <end position="217"/>
    </location>
</feature>
<reference evidence="7" key="1">
    <citation type="journal article" date="2021" name="PeerJ">
        <title>Extensive microbial diversity within the chicken gut microbiome revealed by metagenomics and culture.</title>
        <authorList>
            <person name="Gilroy R."/>
            <person name="Ravi A."/>
            <person name="Getino M."/>
            <person name="Pursley I."/>
            <person name="Horton D.L."/>
            <person name="Alikhan N.F."/>
            <person name="Baker D."/>
            <person name="Gharbi K."/>
            <person name="Hall N."/>
            <person name="Watson M."/>
            <person name="Adriaenssens E.M."/>
            <person name="Foster-Nyarko E."/>
            <person name="Jarju S."/>
            <person name="Secka A."/>
            <person name="Antonio M."/>
            <person name="Oren A."/>
            <person name="Chaudhuri R.R."/>
            <person name="La Ragione R."/>
            <person name="Hildebrand F."/>
            <person name="Pallen M.J."/>
        </authorList>
    </citation>
    <scope>NUCLEOTIDE SEQUENCE</scope>
    <source>
        <strain evidence="7">MalCec1-1739</strain>
    </source>
</reference>
<evidence type="ECO:0000313" key="8">
    <source>
        <dbReference type="Proteomes" id="UP000787625"/>
    </source>
</evidence>
<comment type="caution">
    <text evidence="7">The sequence shown here is derived from an EMBL/GenBank/DDBJ whole genome shotgun (WGS) entry which is preliminary data.</text>
</comment>
<evidence type="ECO:0000256" key="4">
    <source>
        <dbReference type="ARBA" id="ARBA00023136"/>
    </source>
</evidence>
<dbReference type="InterPro" id="IPR022764">
    <property type="entry name" value="Peptidase_S54_rhomboid_dom"/>
</dbReference>
<proteinExistence type="predicted"/>
<feature type="transmembrane region" description="Helical" evidence="5">
    <location>
        <begin position="87"/>
        <end position="108"/>
    </location>
</feature>
<accession>A0A9D2UHA6</accession>
<reference evidence="7" key="2">
    <citation type="submission" date="2021-04" db="EMBL/GenBank/DDBJ databases">
        <authorList>
            <person name="Gilroy R."/>
        </authorList>
    </citation>
    <scope>NUCLEOTIDE SEQUENCE</scope>
    <source>
        <strain evidence="7">MalCec1-1739</strain>
    </source>
</reference>
<keyword evidence="7" id="KW-0378">Hydrolase</keyword>
<dbReference type="GO" id="GO:0004252">
    <property type="term" value="F:serine-type endopeptidase activity"/>
    <property type="evidence" value="ECO:0007669"/>
    <property type="project" value="InterPro"/>
</dbReference>
<dbReference type="PANTHER" id="PTHR43066:SF11">
    <property type="entry name" value="PEPTIDASE S54 RHOMBOID DOMAIN-CONTAINING PROTEIN"/>
    <property type="match status" value="1"/>
</dbReference>
<keyword evidence="3 5" id="KW-1133">Transmembrane helix</keyword>
<organism evidence="7 8">
    <name type="scientific">Candidatus Avibacteroides avistercoris</name>
    <dbReference type="NCBI Taxonomy" id="2840690"/>
    <lineage>
        <taxon>Bacteria</taxon>
        <taxon>Pseudomonadati</taxon>
        <taxon>Bacteroidota</taxon>
        <taxon>Bacteroidia</taxon>
        <taxon>Bacteroidales</taxon>
        <taxon>Bacteroidaceae</taxon>
        <taxon>Bacteroidaceae incertae sedis</taxon>
        <taxon>Candidatus Avibacteroides</taxon>
    </lineage>
</organism>
<dbReference type="SUPFAM" id="SSF144091">
    <property type="entry name" value="Rhomboid-like"/>
    <property type="match status" value="1"/>
</dbReference>
<feature type="transmembrane region" description="Helical" evidence="5">
    <location>
        <begin position="138"/>
        <end position="156"/>
    </location>
</feature>
<evidence type="ECO:0000313" key="7">
    <source>
        <dbReference type="EMBL" id="HJD52442.1"/>
    </source>
</evidence>
<keyword evidence="7" id="KW-0645">Protease</keyword>
<feature type="transmembrane region" description="Helical" evidence="5">
    <location>
        <begin position="201"/>
        <end position="218"/>
    </location>
</feature>
<keyword evidence="2 5" id="KW-0812">Transmembrane</keyword>
<dbReference type="AlphaFoldDB" id="A0A9D2UHA6"/>
<evidence type="ECO:0000256" key="2">
    <source>
        <dbReference type="ARBA" id="ARBA00022692"/>
    </source>
</evidence>
<dbReference type="PANTHER" id="PTHR43066">
    <property type="entry name" value="RHOMBOID-RELATED PROTEIN"/>
    <property type="match status" value="1"/>
</dbReference>
<dbReference type="GO" id="GO:0006508">
    <property type="term" value="P:proteolysis"/>
    <property type="evidence" value="ECO:0007669"/>
    <property type="project" value="UniProtKB-KW"/>
</dbReference>
<feature type="transmembrane region" description="Helical" evidence="5">
    <location>
        <begin position="48"/>
        <end position="75"/>
    </location>
</feature>
<evidence type="ECO:0000256" key="1">
    <source>
        <dbReference type="ARBA" id="ARBA00004141"/>
    </source>
</evidence>
<dbReference type="InterPro" id="IPR035952">
    <property type="entry name" value="Rhomboid-like_sf"/>
</dbReference>
<evidence type="ECO:0000256" key="3">
    <source>
        <dbReference type="ARBA" id="ARBA00022989"/>
    </source>
</evidence>
<comment type="subcellular location">
    <subcellularLocation>
        <location evidence="1">Membrane</location>
        <topology evidence="1">Multi-pass membrane protein</topology>
    </subcellularLocation>
</comment>
<dbReference type="Proteomes" id="UP000787625">
    <property type="component" value="Unassembled WGS sequence"/>
</dbReference>
<dbReference type="GO" id="GO:0016020">
    <property type="term" value="C:membrane"/>
    <property type="evidence" value="ECO:0007669"/>
    <property type="project" value="UniProtKB-SubCell"/>
</dbReference>
<feature type="transmembrane region" description="Helical" evidence="5">
    <location>
        <begin position="12"/>
        <end position="28"/>
    </location>
</feature>